<evidence type="ECO:0000313" key="1">
    <source>
        <dbReference type="EMBL" id="AWV90868.1"/>
    </source>
</evidence>
<keyword evidence="2" id="KW-1185">Reference proteome</keyword>
<dbReference type="AlphaFoldDB" id="A0A2Z4FQD2"/>
<dbReference type="Proteomes" id="UP000249799">
    <property type="component" value="Chromosome"/>
</dbReference>
<sequence length="192" mass="22446">MFKLRQETPAEWATHVAENLDAFLIDHAACERKASANAMHFVVRYPDKADIVDAMIEVAREELEHFHQVFHLMQKRGVELGPDEKDPYVNDLLKLGYKKGEGRMMDRLLLGSIIEYRGCERFAMLSRELLKTDPDLAQFYKELAASEAKHRNDFYELALNYFPAEDVQERLDFWLDHEARIVRELPIRAALH</sequence>
<dbReference type="InterPro" id="IPR012347">
    <property type="entry name" value="Ferritin-like"/>
</dbReference>
<dbReference type="RefSeq" id="WP_111336594.1">
    <property type="nucleotide sequence ID" value="NZ_CP030032.1"/>
</dbReference>
<accession>A0A2Z4FQD2</accession>
<dbReference type="InterPro" id="IPR010386">
    <property type="entry name" value="tRNA-Hydrxlase_MiaE"/>
</dbReference>
<proteinExistence type="predicted"/>
<dbReference type="SUPFAM" id="SSF47240">
    <property type="entry name" value="Ferritin-like"/>
    <property type="match status" value="1"/>
</dbReference>
<dbReference type="PANTHER" id="PTHR42637:SF1">
    <property type="entry name" value="TRNA 2-(METHYLSULFANYL)-N(6)-ISOPENTENYLADENOSINE(37) HYDROXYLASE"/>
    <property type="match status" value="1"/>
</dbReference>
<dbReference type="KEGG" id="bsed:DN745_16685"/>
<dbReference type="OrthoDB" id="9802518at2"/>
<reference evidence="1 2" key="1">
    <citation type="submission" date="2018-06" db="EMBL/GenBank/DDBJ databases">
        <title>Lujinxingia sediminis gen. nov. sp. nov., a new facultative anaerobic member of the class Deltaproteobacteria, and proposal of Lujinxingaceae fam. nov.</title>
        <authorList>
            <person name="Guo L.-Y."/>
            <person name="Li C.-M."/>
            <person name="Wang S."/>
            <person name="Du Z.-J."/>
        </authorList>
    </citation>
    <scope>NUCLEOTIDE SEQUENCE [LARGE SCALE GENOMIC DNA]</scope>
    <source>
        <strain evidence="1 2">FA350</strain>
    </source>
</reference>
<gene>
    <name evidence="1" type="ORF">DN745_16685</name>
</gene>
<dbReference type="CDD" id="cd07910">
    <property type="entry name" value="MiaE"/>
    <property type="match status" value="1"/>
</dbReference>
<dbReference type="GO" id="GO:0006400">
    <property type="term" value="P:tRNA modification"/>
    <property type="evidence" value="ECO:0007669"/>
    <property type="project" value="InterPro"/>
</dbReference>
<dbReference type="Pfam" id="PF06175">
    <property type="entry name" value="MiaE"/>
    <property type="match status" value="1"/>
</dbReference>
<name>A0A2Z4FQD2_9DELT</name>
<dbReference type="PANTHER" id="PTHR42637">
    <property type="entry name" value="TRNA-(MS[2]IO[6]A)-HYDROXYLASE"/>
    <property type="match status" value="1"/>
</dbReference>
<dbReference type="Gene3D" id="1.20.1260.10">
    <property type="match status" value="1"/>
</dbReference>
<organism evidence="1 2">
    <name type="scientific">Bradymonas sediminis</name>
    <dbReference type="NCBI Taxonomy" id="1548548"/>
    <lineage>
        <taxon>Bacteria</taxon>
        <taxon>Deltaproteobacteria</taxon>
        <taxon>Bradymonadales</taxon>
        <taxon>Bradymonadaceae</taxon>
        <taxon>Bradymonas</taxon>
    </lineage>
</organism>
<dbReference type="PIRSF" id="PIRSF020736">
    <property type="entry name" value="MiaE"/>
    <property type="match status" value="1"/>
</dbReference>
<dbReference type="EMBL" id="CP030032">
    <property type="protein sequence ID" value="AWV90868.1"/>
    <property type="molecule type" value="Genomic_DNA"/>
</dbReference>
<dbReference type="InterPro" id="IPR009078">
    <property type="entry name" value="Ferritin-like_SF"/>
</dbReference>
<evidence type="ECO:0000313" key="2">
    <source>
        <dbReference type="Proteomes" id="UP000249799"/>
    </source>
</evidence>
<protein>
    <submittedName>
        <fullName evidence="1">tRNA-(Ms[2]io[6]A)-hydroxylase</fullName>
    </submittedName>
</protein>
<dbReference type="GO" id="GO:0045301">
    <property type="term" value="F:tRNA 2-(methylsulfanyl)-N(6)-isopentenyladenosine(37) hydroxylase activity"/>
    <property type="evidence" value="ECO:0007669"/>
    <property type="project" value="InterPro"/>
</dbReference>